<keyword evidence="2" id="KW-1185">Reference proteome</keyword>
<dbReference type="Pfam" id="PF13385">
    <property type="entry name" value="Laminin_G_3"/>
    <property type="match status" value="1"/>
</dbReference>
<name>A0ABU5UVS7_NODSP</name>
<proteinExistence type="predicted"/>
<dbReference type="RefSeq" id="WP_323245917.1">
    <property type="nucleotide sequence ID" value="NZ_JAYGHK010000094.1"/>
</dbReference>
<dbReference type="Proteomes" id="UP001303285">
    <property type="component" value="Unassembled WGS sequence"/>
</dbReference>
<accession>A0ABU5UVS7</accession>
<organism evidence="1 2">
    <name type="scientific">Nodularia spumigena UHCC 0060</name>
    <dbReference type="NCBI Taxonomy" id="3110300"/>
    <lineage>
        <taxon>Bacteria</taxon>
        <taxon>Bacillati</taxon>
        <taxon>Cyanobacteriota</taxon>
        <taxon>Cyanophyceae</taxon>
        <taxon>Nostocales</taxon>
        <taxon>Nodulariaceae</taxon>
        <taxon>Nodularia</taxon>
    </lineage>
</organism>
<gene>
    <name evidence="1" type="ORF">VB695_20280</name>
</gene>
<reference evidence="1 2" key="1">
    <citation type="submission" date="2023-12" db="EMBL/GenBank/DDBJ databases">
        <title>Baltic Sea Cyanobacteria.</title>
        <authorList>
            <person name="Delbaje E."/>
            <person name="Fewer D.P."/>
            <person name="Shishido T.K."/>
        </authorList>
    </citation>
    <scope>NUCLEOTIDE SEQUENCE [LARGE SCALE GENOMIC DNA]</scope>
    <source>
        <strain evidence="1 2">UHCC 0060</strain>
    </source>
</reference>
<sequence>MPRKIPGVIKRTLEIGDSHPTNGLSATKYDLQQEQETQSGDKQLLKISTKLMLAVPTDKGTAALSFAIAGDGTLAEIDETPERSIIRSRQREILLPLNTLDEIKALADKTPPPQGIITGLAVGTDAENAEDLVKISTEGKAGELANGDLVKITGTSDYQGLYSTKKIDDHTFEIDQPTPVDNLGYWEKEDPEQAGLIFDGMITAYQKTTNGKLRVICENHGLENGDEVQIIGTDAYNDTYPVQKIDYTNFVIQRQWPKGEAVNVKVVSRKRRGVVLDGVNDYIEIADPFGKNKNFTLSAWIKPAQINTGATQAVMGNDLWKPSLWIAPDNGGLHYMAFDASSQESVLSGTLDNFFDQAETWVHVAWVKDGNRFRFYKNGVEFAVVEDVPEKLYSYPSSNYQFGKVGQDFFSGHLAEVRIWSLPQSADTIKNNMYLQLRGKEVGLEGYWRLGGIAEGKVSDFSIHGNEGTVYGDPYVSAATLSRKLASGADAVKYSNSDLFAVSQRATYEESFEFKVNASKPLTLADLNNADGRGQGTKIFTFSHWGKTSRSANDTLAVSAVQDEFEDLGKGWYRASCTLTIPDEISLLRSFEITNVQGNWNSLEIRKHRIRLLSDAITAAKYTDGIALTILADEQAGFIAKQKELVLKQAEENVLRKERQDLEIKIAAYHAQDGTRAEIDTLKQQVASLIHKEQDLLSRLRDENDKTPNLSSALNQTQQDLAAKRKELAGRETLLTGADDKNVLIIRLTFLQLDISENYQT</sequence>
<comment type="caution">
    <text evidence="1">The sequence shown here is derived from an EMBL/GenBank/DDBJ whole genome shotgun (WGS) entry which is preliminary data.</text>
</comment>
<feature type="non-terminal residue" evidence="1">
    <location>
        <position position="761"/>
    </location>
</feature>
<dbReference type="SUPFAM" id="SSF49899">
    <property type="entry name" value="Concanavalin A-like lectins/glucanases"/>
    <property type="match status" value="1"/>
</dbReference>
<dbReference type="Gene3D" id="2.60.120.200">
    <property type="match status" value="1"/>
</dbReference>
<protein>
    <submittedName>
        <fullName evidence="1">LamG-like jellyroll fold domain-containing protein</fullName>
    </submittedName>
</protein>
<evidence type="ECO:0000313" key="2">
    <source>
        <dbReference type="Proteomes" id="UP001303285"/>
    </source>
</evidence>
<dbReference type="InterPro" id="IPR013320">
    <property type="entry name" value="ConA-like_dom_sf"/>
</dbReference>
<dbReference type="EMBL" id="JAYGHK010000094">
    <property type="protein sequence ID" value="MEA5610379.1"/>
    <property type="molecule type" value="Genomic_DNA"/>
</dbReference>
<evidence type="ECO:0000313" key="1">
    <source>
        <dbReference type="EMBL" id="MEA5610379.1"/>
    </source>
</evidence>